<dbReference type="RefSeq" id="WP_284223401.1">
    <property type="nucleotide sequence ID" value="NZ_BSOY01000076.1"/>
</dbReference>
<feature type="transmembrane region" description="Helical" evidence="6">
    <location>
        <begin position="126"/>
        <end position="146"/>
    </location>
</feature>
<feature type="transmembrane region" description="Helical" evidence="6">
    <location>
        <begin position="182"/>
        <end position="199"/>
    </location>
</feature>
<evidence type="ECO:0000256" key="5">
    <source>
        <dbReference type="ARBA" id="ARBA00023136"/>
    </source>
</evidence>
<organism evidence="7 8">
    <name type="scientific">Brevundimonas denitrificans</name>
    <dbReference type="NCBI Taxonomy" id="1443434"/>
    <lineage>
        <taxon>Bacteria</taxon>
        <taxon>Pseudomonadati</taxon>
        <taxon>Pseudomonadota</taxon>
        <taxon>Alphaproteobacteria</taxon>
        <taxon>Caulobacterales</taxon>
        <taxon>Caulobacteraceae</taxon>
        <taxon>Brevundimonas</taxon>
    </lineage>
</organism>
<dbReference type="Pfam" id="PF01027">
    <property type="entry name" value="Bax1-I"/>
    <property type="match status" value="1"/>
</dbReference>
<proteinExistence type="inferred from homology"/>
<evidence type="ECO:0000256" key="4">
    <source>
        <dbReference type="ARBA" id="ARBA00022989"/>
    </source>
</evidence>
<feature type="transmembrane region" description="Helical" evidence="6">
    <location>
        <begin position="70"/>
        <end position="90"/>
    </location>
</feature>
<keyword evidence="3 6" id="KW-0812">Transmembrane</keyword>
<dbReference type="Proteomes" id="UP001156921">
    <property type="component" value="Unassembled WGS sequence"/>
</dbReference>
<dbReference type="PANTHER" id="PTHR23291">
    <property type="entry name" value="BAX INHIBITOR-RELATED"/>
    <property type="match status" value="1"/>
</dbReference>
<dbReference type="InterPro" id="IPR006214">
    <property type="entry name" value="Bax_inhibitor_1-related"/>
</dbReference>
<keyword evidence="8" id="KW-1185">Reference proteome</keyword>
<evidence type="ECO:0000313" key="8">
    <source>
        <dbReference type="Proteomes" id="UP001156921"/>
    </source>
</evidence>
<comment type="caution">
    <text evidence="7">The sequence shown here is derived from an EMBL/GenBank/DDBJ whole genome shotgun (WGS) entry which is preliminary data.</text>
</comment>
<dbReference type="CDD" id="cd10432">
    <property type="entry name" value="BI-1-like_bacterial"/>
    <property type="match status" value="1"/>
</dbReference>
<keyword evidence="5 6" id="KW-0472">Membrane</keyword>
<comment type="similarity">
    <text evidence="2 6">Belongs to the BI1 family.</text>
</comment>
<evidence type="ECO:0008006" key="9">
    <source>
        <dbReference type="Google" id="ProtNLM"/>
    </source>
</evidence>
<feature type="transmembrane region" description="Helical" evidence="6">
    <location>
        <begin position="102"/>
        <end position="120"/>
    </location>
</feature>
<evidence type="ECO:0000256" key="2">
    <source>
        <dbReference type="ARBA" id="ARBA00010350"/>
    </source>
</evidence>
<reference evidence="8" key="1">
    <citation type="journal article" date="2019" name="Int. J. Syst. Evol. Microbiol.">
        <title>The Global Catalogue of Microorganisms (GCM) 10K type strain sequencing project: providing services to taxonomists for standard genome sequencing and annotation.</title>
        <authorList>
            <consortium name="The Broad Institute Genomics Platform"/>
            <consortium name="The Broad Institute Genome Sequencing Center for Infectious Disease"/>
            <person name="Wu L."/>
            <person name="Ma J."/>
        </authorList>
    </citation>
    <scope>NUCLEOTIDE SEQUENCE [LARGE SCALE GENOMIC DNA]</scope>
    <source>
        <strain evidence="8">NBRC 110107</strain>
    </source>
</reference>
<evidence type="ECO:0000256" key="3">
    <source>
        <dbReference type="ARBA" id="ARBA00022692"/>
    </source>
</evidence>
<feature type="transmembrane region" description="Helical" evidence="6">
    <location>
        <begin position="158"/>
        <end position="176"/>
    </location>
</feature>
<name>A0ABQ6BKG1_9CAUL</name>
<evidence type="ECO:0000313" key="7">
    <source>
        <dbReference type="EMBL" id="GLS02530.1"/>
    </source>
</evidence>
<protein>
    <recommendedName>
        <fullName evidence="9">Bax inhibitor-1/YccA family protein</fullName>
    </recommendedName>
</protein>
<comment type="subcellular location">
    <subcellularLocation>
        <location evidence="1">Membrane</location>
        <topology evidence="1">Multi-pass membrane protein</topology>
    </subcellularLocation>
</comment>
<keyword evidence="4 6" id="KW-1133">Transmembrane helix</keyword>
<feature type="transmembrane region" description="Helical" evidence="6">
    <location>
        <begin position="220"/>
        <end position="244"/>
    </location>
</feature>
<feature type="transmembrane region" description="Helical" evidence="6">
    <location>
        <begin position="31"/>
        <end position="50"/>
    </location>
</feature>
<gene>
    <name evidence="7" type="ORF">GCM10007859_25540</name>
</gene>
<dbReference type="EMBL" id="BSOY01000076">
    <property type="protein sequence ID" value="GLS02530.1"/>
    <property type="molecule type" value="Genomic_DNA"/>
</dbReference>
<sequence length="248" mass="26347">MSKFETTLRDRPAVRPDMSVDAGLRAFMLGVYNKMGLGLVVSAGLAWATASVTPVRDILFVVADGRLTDYTPLGMGLAFAPLVVLLGSAFLVRSASPRMASLLYWSVVALIGASLGATALRYTGESLASTFLVTASAFGALSLYGYTTRRDLSGIGTFLIMGVIGLIIASLVNLFLQSSALMLAISGIGVLIFAGLTAHDTQRLKLTYHQLGGDRIAMGSATSFGALSLYLDFINLFQFLLVFLGQRR</sequence>
<evidence type="ECO:0000256" key="1">
    <source>
        <dbReference type="ARBA" id="ARBA00004141"/>
    </source>
</evidence>
<evidence type="ECO:0000256" key="6">
    <source>
        <dbReference type="RuleBase" id="RU004379"/>
    </source>
</evidence>
<accession>A0ABQ6BKG1</accession>
<dbReference type="PANTHER" id="PTHR23291:SF50">
    <property type="entry name" value="PROTEIN LIFEGUARD 4"/>
    <property type="match status" value="1"/>
</dbReference>